<dbReference type="PANTHER" id="PTHR45982:SF1">
    <property type="entry name" value="REGULATOR OF CHROMOSOME CONDENSATION"/>
    <property type="match status" value="1"/>
</dbReference>
<dbReference type="InterPro" id="IPR000408">
    <property type="entry name" value="Reg_chr_condens"/>
</dbReference>
<dbReference type="GO" id="GO:0005737">
    <property type="term" value="C:cytoplasm"/>
    <property type="evidence" value="ECO:0007669"/>
    <property type="project" value="TreeGrafter"/>
</dbReference>
<feature type="repeat" description="RCC1" evidence="1">
    <location>
        <begin position="1324"/>
        <end position="1383"/>
    </location>
</feature>
<dbReference type="InterPro" id="IPR051553">
    <property type="entry name" value="Ran_GTPase-activating"/>
</dbReference>
<feature type="compositionally biased region" description="Low complexity" evidence="2">
    <location>
        <begin position="507"/>
        <end position="519"/>
    </location>
</feature>
<proteinExistence type="predicted"/>
<reference evidence="3" key="1">
    <citation type="journal article" date="2020" name="bioRxiv">
        <title>Comparative genomics of Chlamydomonas.</title>
        <authorList>
            <person name="Craig R.J."/>
            <person name="Hasan A.R."/>
            <person name="Ness R.W."/>
            <person name="Keightley P.D."/>
        </authorList>
    </citation>
    <scope>NUCLEOTIDE SEQUENCE</scope>
    <source>
        <strain evidence="3">CCAP 11/173</strain>
    </source>
</reference>
<evidence type="ECO:0000256" key="2">
    <source>
        <dbReference type="SAM" id="MobiDB-lite"/>
    </source>
</evidence>
<feature type="compositionally biased region" description="Pro residues" evidence="2">
    <location>
        <begin position="85"/>
        <end position="117"/>
    </location>
</feature>
<feature type="region of interest" description="Disordered" evidence="2">
    <location>
        <begin position="79"/>
        <end position="120"/>
    </location>
</feature>
<dbReference type="Gene3D" id="2.130.10.30">
    <property type="entry name" value="Regulator of chromosome condensation 1/beta-lactamase-inhibitor protein II"/>
    <property type="match status" value="1"/>
</dbReference>
<name>A0A835W148_9CHLO</name>
<dbReference type="Pfam" id="PF13540">
    <property type="entry name" value="RCC1_2"/>
    <property type="match status" value="3"/>
</dbReference>
<dbReference type="Proteomes" id="UP000613740">
    <property type="component" value="Unassembled WGS sequence"/>
</dbReference>
<evidence type="ECO:0000313" key="3">
    <source>
        <dbReference type="EMBL" id="KAG2433214.1"/>
    </source>
</evidence>
<evidence type="ECO:0000313" key="4">
    <source>
        <dbReference type="Proteomes" id="UP000613740"/>
    </source>
</evidence>
<dbReference type="PROSITE" id="PS50012">
    <property type="entry name" value="RCC1_3"/>
    <property type="match status" value="3"/>
</dbReference>
<dbReference type="OrthoDB" id="538768at2759"/>
<dbReference type="InterPro" id="IPR009091">
    <property type="entry name" value="RCC1/BLIP-II"/>
</dbReference>
<organism evidence="3 4">
    <name type="scientific">Chlamydomonas schloesseri</name>
    <dbReference type="NCBI Taxonomy" id="2026947"/>
    <lineage>
        <taxon>Eukaryota</taxon>
        <taxon>Viridiplantae</taxon>
        <taxon>Chlorophyta</taxon>
        <taxon>core chlorophytes</taxon>
        <taxon>Chlorophyceae</taxon>
        <taxon>CS clade</taxon>
        <taxon>Chlamydomonadales</taxon>
        <taxon>Chlamydomonadaceae</taxon>
        <taxon>Chlamydomonas</taxon>
    </lineage>
</organism>
<evidence type="ECO:0000256" key="1">
    <source>
        <dbReference type="PROSITE-ProRule" id="PRU00235"/>
    </source>
</evidence>
<gene>
    <name evidence="3" type="ORF">HYH02_012755</name>
</gene>
<feature type="region of interest" description="Disordered" evidence="2">
    <location>
        <begin position="490"/>
        <end position="520"/>
    </location>
</feature>
<feature type="repeat" description="RCC1" evidence="1">
    <location>
        <begin position="1384"/>
        <end position="1432"/>
    </location>
</feature>
<keyword evidence="4" id="KW-1185">Reference proteome</keyword>
<dbReference type="GO" id="GO:0005085">
    <property type="term" value="F:guanyl-nucleotide exchange factor activity"/>
    <property type="evidence" value="ECO:0007669"/>
    <property type="project" value="TreeGrafter"/>
</dbReference>
<sequence length="1432" mass="145409">MIACTQVLVHQIRKEDDVRYTNPRISTTAHGPTQLVKVLPLSNVYDMPVAKIQLREEVLPDDAEGARLVVCRYEQSAAVDCSRKSPPPPRPSPPPPQPPSPQPPSPRPPPSPPPPPAQAEVTGILAFFPGNYRVVSGQIPPGPPLGGSASASAASVTLDADEGFVLVLHAPLIRPSTTSASGIWYLRLTNDAPAQLERQLQALQPGGGGSMGLLGSNVTLSCALDPTARQCVSVLRLVWLEALNRTSFVTGGRPQQASLRVVSLVVSDRDNAGRKCGDGALANFIALKALKALDIDFVSSRVLDAKPARSAAAALAACSHGALTLKSPTNDSSLVLQRRIPCSEPGLLQALQECNAEALTEYVETKLSSGEGLAKPDLAPDTPRLYVLPPLPGCNWVGRAYVGGRRAWLVARELQTDESAEEWVRQDVLIKTLLLMWGMYPVKDPVTSVFDPTTPLGSAASFFTCLSAPEMARMGWLDLVPPPPGSLVATNVGGGNVPSGAGPPPLGGRSTGSSSTGGSQANRPVGVAGYALVPNATFFRPGDLVQLRVLPLGGPTPANATRAPVALVRLEPTWMFAGQPLSRPFVLYFSFRLRMPAIAIADSELPQDVPAAGVVTVHAVELTAAAGVAGEVAGWDSPIANRIWLVHRSNLSQVAAGGPAGSAGAATAATLQLPSNLKLVVRVSGSTPVFCNSESGALKDDWDALMATDEAMTAAKVGGGKAAVAAEVAKNYPITEVRALGVGSTLRGLQITYGNLLKPFLRFHGSQDAGLQGTNFALQPGRDRVLAVGVCCASSAAAASENGGASSDSSGSAGAGAAAAAVSGLVFHIASNGIFDVAYNNISVPSVGGGGACQPADAAAFVAAPPGYVLTALRTASDEGTVYGVGFVWMHDLLSVQSAMFCSGLSDGVGGLADDWPGLLQKYSPESLTAQQITRITAWSDGRLLRRLEVRYGDDGVLVGRHGSPSFTSRDDPASSIQTSGVRITGFGVCCAPTASAAGAAAPPRLALSGLVVATDTRNYTLAGDSSSGCSTSAPAAAAGMPADVSNRRPSSYSYDWFAVPADSTMAAIRTLSGGAGEEAAVYGISFVTATTISPAAAPKTATTISPAAAPKTAATISPAAAPKTAATISPASVTSTATTISPAAAAPKTATTISRAAATSTATSISPASVTSTAATISPAAAPKTAATISSAAAPKTAATISPASATSTATSIPPAAVTSTATTISPAAAPKTAATISSAAATSANITISAGYEYTCALLDNGSVKCWGWNDDGQLGLGDTSYRGDGPGEMGDTLPAVALGTGRTATAISAGGLHTCALLDNGSVKCWGWNDAGQLGLGDTSHRGDGPGEMGNRLPAVELGTGRTATAISAGGLHTCALLDNGSVKCWGWNDYGQLGLGDTSWRGDGPGEMGNRLPAVSLGTGRTAACLHV</sequence>
<accession>A0A835W148</accession>
<dbReference type="SUPFAM" id="SSF50985">
    <property type="entry name" value="RCC1/BLIP-II"/>
    <property type="match status" value="1"/>
</dbReference>
<feature type="repeat" description="RCC1" evidence="1">
    <location>
        <begin position="1264"/>
        <end position="1323"/>
    </location>
</feature>
<dbReference type="PANTHER" id="PTHR45982">
    <property type="entry name" value="REGULATOR OF CHROMOSOME CONDENSATION"/>
    <property type="match status" value="1"/>
</dbReference>
<dbReference type="EMBL" id="JAEHOD010000063">
    <property type="protein sequence ID" value="KAG2433214.1"/>
    <property type="molecule type" value="Genomic_DNA"/>
</dbReference>
<protein>
    <submittedName>
        <fullName evidence="3">Uncharacterized protein</fullName>
    </submittedName>
</protein>
<comment type="caution">
    <text evidence="3">The sequence shown here is derived from an EMBL/GenBank/DDBJ whole genome shotgun (WGS) entry which is preliminary data.</text>
</comment>